<evidence type="ECO:0000256" key="3">
    <source>
        <dbReference type="ARBA" id="ARBA00012601"/>
    </source>
</evidence>
<evidence type="ECO:0000256" key="8">
    <source>
        <dbReference type="ARBA" id="ARBA00023326"/>
    </source>
</evidence>
<comment type="caution">
    <text evidence="10">The sequence shown here is derived from an EMBL/GenBank/DDBJ whole genome shotgun (WGS) entry which is preliminary data.</text>
</comment>
<feature type="domain" description="Glycoside hydrolase family 9" evidence="9">
    <location>
        <begin position="80"/>
        <end position="142"/>
    </location>
</feature>
<proteinExistence type="inferred from homology"/>
<evidence type="ECO:0000313" key="11">
    <source>
        <dbReference type="Proteomes" id="UP001443914"/>
    </source>
</evidence>
<dbReference type="PANTHER" id="PTHR22298">
    <property type="entry name" value="ENDO-1,4-BETA-GLUCANASE"/>
    <property type="match status" value="1"/>
</dbReference>
<dbReference type="InterPro" id="IPR001701">
    <property type="entry name" value="Glyco_hydro_9"/>
</dbReference>
<keyword evidence="5" id="KW-0136">Cellulose degradation</keyword>
<keyword evidence="7" id="KW-0326">Glycosidase</keyword>
<evidence type="ECO:0000256" key="6">
    <source>
        <dbReference type="ARBA" id="ARBA00023277"/>
    </source>
</evidence>
<dbReference type="EC" id="3.2.1.4" evidence="3"/>
<dbReference type="GO" id="GO:0030245">
    <property type="term" value="P:cellulose catabolic process"/>
    <property type="evidence" value="ECO:0007669"/>
    <property type="project" value="UniProtKB-KW"/>
</dbReference>
<gene>
    <name evidence="10" type="ORF">RND81_08G082200</name>
</gene>
<evidence type="ECO:0000256" key="1">
    <source>
        <dbReference type="ARBA" id="ARBA00000966"/>
    </source>
</evidence>
<keyword evidence="4" id="KW-0378">Hydrolase</keyword>
<dbReference type="EMBL" id="JBDFQZ010000008">
    <property type="protein sequence ID" value="KAK9698099.1"/>
    <property type="molecule type" value="Genomic_DNA"/>
</dbReference>
<comment type="similarity">
    <text evidence="2">Belongs to the glycosyl hydrolase 9 (cellulase E) family.</text>
</comment>
<dbReference type="Pfam" id="PF00759">
    <property type="entry name" value="Glyco_hydro_9"/>
    <property type="match status" value="2"/>
</dbReference>
<evidence type="ECO:0000256" key="7">
    <source>
        <dbReference type="ARBA" id="ARBA00023295"/>
    </source>
</evidence>
<dbReference type="Proteomes" id="UP001443914">
    <property type="component" value="Unassembled WGS sequence"/>
</dbReference>
<protein>
    <recommendedName>
        <fullName evidence="3">cellulase</fullName>
        <ecNumber evidence="3">3.2.1.4</ecNumber>
    </recommendedName>
</protein>
<keyword evidence="6" id="KW-0119">Carbohydrate metabolism</keyword>
<evidence type="ECO:0000256" key="2">
    <source>
        <dbReference type="ARBA" id="ARBA00007072"/>
    </source>
</evidence>
<comment type="catalytic activity">
    <reaction evidence="1">
        <text>Endohydrolysis of (1-&gt;4)-beta-D-glucosidic linkages in cellulose, lichenin and cereal beta-D-glucans.</text>
        <dbReference type="EC" id="3.2.1.4"/>
    </reaction>
</comment>
<keyword evidence="8" id="KW-0624">Polysaccharide degradation</keyword>
<reference evidence="10" key="1">
    <citation type="submission" date="2024-03" db="EMBL/GenBank/DDBJ databases">
        <title>WGS assembly of Saponaria officinalis var. Norfolk2.</title>
        <authorList>
            <person name="Jenkins J."/>
            <person name="Shu S."/>
            <person name="Grimwood J."/>
            <person name="Barry K."/>
            <person name="Goodstein D."/>
            <person name="Schmutz J."/>
            <person name="Leebens-Mack J."/>
            <person name="Osbourn A."/>
        </authorList>
    </citation>
    <scope>NUCLEOTIDE SEQUENCE [LARGE SCALE GENOMIC DNA]</scope>
    <source>
        <strain evidence="10">JIC</strain>
    </source>
</reference>
<dbReference type="GO" id="GO:0008810">
    <property type="term" value="F:cellulase activity"/>
    <property type="evidence" value="ECO:0007669"/>
    <property type="project" value="UniProtKB-EC"/>
</dbReference>
<feature type="domain" description="Glycoside hydrolase family 9" evidence="9">
    <location>
        <begin position="39"/>
        <end position="76"/>
    </location>
</feature>
<sequence>MLKINHNNALASTKTLLHFHCLLLITFTFLSATVTAAYYADALSKSLLYFEAQRSGRLPYNQRVMWRDHSGLTDGLQQGVGDGDTDHYCWQRSEDMTTSRRAHKIDEANPGSDVAGETTAAMAAASIVFRKIKPLYSCTMLNRNLAVLS</sequence>
<evidence type="ECO:0000256" key="4">
    <source>
        <dbReference type="ARBA" id="ARBA00022801"/>
    </source>
</evidence>
<dbReference type="InterPro" id="IPR012341">
    <property type="entry name" value="6hp_glycosidase-like_sf"/>
</dbReference>
<evidence type="ECO:0000259" key="9">
    <source>
        <dbReference type="Pfam" id="PF00759"/>
    </source>
</evidence>
<dbReference type="SUPFAM" id="SSF48208">
    <property type="entry name" value="Six-hairpin glycosidases"/>
    <property type="match status" value="1"/>
</dbReference>
<evidence type="ECO:0000256" key="5">
    <source>
        <dbReference type="ARBA" id="ARBA00023001"/>
    </source>
</evidence>
<organism evidence="10 11">
    <name type="scientific">Saponaria officinalis</name>
    <name type="common">Common soapwort</name>
    <name type="synonym">Lychnis saponaria</name>
    <dbReference type="NCBI Taxonomy" id="3572"/>
    <lineage>
        <taxon>Eukaryota</taxon>
        <taxon>Viridiplantae</taxon>
        <taxon>Streptophyta</taxon>
        <taxon>Embryophyta</taxon>
        <taxon>Tracheophyta</taxon>
        <taxon>Spermatophyta</taxon>
        <taxon>Magnoliopsida</taxon>
        <taxon>eudicotyledons</taxon>
        <taxon>Gunneridae</taxon>
        <taxon>Pentapetalae</taxon>
        <taxon>Caryophyllales</taxon>
        <taxon>Caryophyllaceae</taxon>
        <taxon>Caryophylleae</taxon>
        <taxon>Saponaria</taxon>
    </lineage>
</organism>
<dbReference type="Gene3D" id="1.50.10.10">
    <property type="match status" value="2"/>
</dbReference>
<evidence type="ECO:0000313" key="10">
    <source>
        <dbReference type="EMBL" id="KAK9698099.1"/>
    </source>
</evidence>
<dbReference type="AlphaFoldDB" id="A0AAW1J4R7"/>
<keyword evidence="11" id="KW-1185">Reference proteome</keyword>
<accession>A0AAW1J4R7</accession>
<name>A0AAW1J4R7_SAPOF</name>
<dbReference type="InterPro" id="IPR008928">
    <property type="entry name" value="6-hairpin_glycosidase_sf"/>
</dbReference>